<accession>A0A397CL65</accession>
<evidence type="ECO:0000256" key="1">
    <source>
        <dbReference type="SAM" id="MobiDB-lite"/>
    </source>
</evidence>
<comment type="caution">
    <text evidence="2">The sequence shown here is derived from an EMBL/GenBank/DDBJ whole genome shotgun (WGS) entry which is preliminary data.</text>
</comment>
<feature type="compositionally biased region" description="Basic and acidic residues" evidence="1">
    <location>
        <begin position="198"/>
        <end position="208"/>
    </location>
</feature>
<dbReference type="VEuPathDB" id="FungiDB:H257_01010"/>
<evidence type="ECO:0000313" key="3">
    <source>
        <dbReference type="Proteomes" id="UP000265716"/>
    </source>
</evidence>
<protein>
    <submittedName>
        <fullName evidence="2">Uncharacterized protein</fullName>
    </submittedName>
</protein>
<reference evidence="2 3" key="1">
    <citation type="submission" date="2018-08" db="EMBL/GenBank/DDBJ databases">
        <title>Aphanomyces genome sequencing and annotation.</title>
        <authorList>
            <person name="Minardi D."/>
            <person name="Oidtmann B."/>
            <person name="Van Der Giezen M."/>
            <person name="Studholme D.J."/>
        </authorList>
    </citation>
    <scope>NUCLEOTIDE SEQUENCE [LARGE SCALE GENOMIC DNA]</scope>
    <source>
        <strain evidence="2 3">SA</strain>
    </source>
</reference>
<sequence>MREYQKYLGQINALQCNGSRPFAMPVSACMDPFSKRRIALFDFNRDHHSITNDEWVAWFKSAFEEDPQDLDVLKQRLQRAIRFDTKILDAESRVGRMFDELMRSLEQDHQEWVLHQEGKMVVEVMTKSIKPESLTTAVQKQLQLQRNKALKSDVFRYVNWLRTFAAGHQLYVGLDDESKPSPAAKPVEAPRGGKPHMPRRDSGREDAAKNNGRVGGKAETIVPKNAEPPARKGCLKCGDMSHRVARQALEDGIKVLVNQPQRQKTERGVLLENIVRVDDVLLDSGSDIVPHLAYPYGSNAKLAAEAETRGLAPAEATRLNGLLAKHIDVFRKDLGDDPPPSWGDGCCASQHLPCRERLSLVSVISKPLEVVKTRMHLQEEVFDWYGHTSSSGQIKRQSTGFSWY</sequence>
<organism evidence="2 3">
    <name type="scientific">Aphanomyces astaci</name>
    <name type="common">Crayfish plague agent</name>
    <dbReference type="NCBI Taxonomy" id="112090"/>
    <lineage>
        <taxon>Eukaryota</taxon>
        <taxon>Sar</taxon>
        <taxon>Stramenopiles</taxon>
        <taxon>Oomycota</taxon>
        <taxon>Saprolegniomycetes</taxon>
        <taxon>Saprolegniales</taxon>
        <taxon>Verrucalvaceae</taxon>
        <taxon>Aphanomyces</taxon>
    </lineage>
</organism>
<name>A0A397CL65_APHAT</name>
<dbReference type="Proteomes" id="UP000265716">
    <property type="component" value="Unassembled WGS sequence"/>
</dbReference>
<dbReference type="AlphaFoldDB" id="A0A397CL65"/>
<feature type="region of interest" description="Disordered" evidence="1">
    <location>
        <begin position="174"/>
        <end position="218"/>
    </location>
</feature>
<evidence type="ECO:0000313" key="2">
    <source>
        <dbReference type="EMBL" id="RHY45522.1"/>
    </source>
</evidence>
<gene>
    <name evidence="2" type="ORF">DYB38_008992</name>
</gene>
<dbReference type="EMBL" id="QUTC01007997">
    <property type="protein sequence ID" value="RHY45522.1"/>
    <property type="molecule type" value="Genomic_DNA"/>
</dbReference>
<proteinExistence type="predicted"/>